<dbReference type="AlphaFoldDB" id="A0A4C1ZVG2"/>
<comment type="caution">
    <text evidence="1">The sequence shown here is derived from an EMBL/GenBank/DDBJ whole genome shotgun (WGS) entry which is preliminary data.</text>
</comment>
<gene>
    <name evidence="1" type="ORF">EVAR_66625_1</name>
</gene>
<organism evidence="1 2">
    <name type="scientific">Eumeta variegata</name>
    <name type="common">Bagworm moth</name>
    <name type="synonym">Eumeta japonica</name>
    <dbReference type="NCBI Taxonomy" id="151549"/>
    <lineage>
        <taxon>Eukaryota</taxon>
        <taxon>Metazoa</taxon>
        <taxon>Ecdysozoa</taxon>
        <taxon>Arthropoda</taxon>
        <taxon>Hexapoda</taxon>
        <taxon>Insecta</taxon>
        <taxon>Pterygota</taxon>
        <taxon>Neoptera</taxon>
        <taxon>Endopterygota</taxon>
        <taxon>Lepidoptera</taxon>
        <taxon>Glossata</taxon>
        <taxon>Ditrysia</taxon>
        <taxon>Tineoidea</taxon>
        <taxon>Psychidae</taxon>
        <taxon>Oiketicinae</taxon>
        <taxon>Eumeta</taxon>
    </lineage>
</organism>
<proteinExistence type="predicted"/>
<evidence type="ECO:0000313" key="2">
    <source>
        <dbReference type="Proteomes" id="UP000299102"/>
    </source>
</evidence>
<evidence type="ECO:0000313" key="1">
    <source>
        <dbReference type="EMBL" id="GBP90587.1"/>
    </source>
</evidence>
<accession>A0A4C1ZVG2</accession>
<dbReference type="Proteomes" id="UP000299102">
    <property type="component" value="Unassembled WGS sequence"/>
</dbReference>
<protein>
    <submittedName>
        <fullName evidence="1">Uncharacterized protein</fullName>
    </submittedName>
</protein>
<reference evidence="1 2" key="1">
    <citation type="journal article" date="2019" name="Commun. Biol.">
        <title>The bagworm genome reveals a unique fibroin gene that provides high tensile strength.</title>
        <authorList>
            <person name="Kono N."/>
            <person name="Nakamura H."/>
            <person name="Ohtoshi R."/>
            <person name="Tomita M."/>
            <person name="Numata K."/>
            <person name="Arakawa K."/>
        </authorList>
    </citation>
    <scope>NUCLEOTIDE SEQUENCE [LARGE SCALE GENOMIC DNA]</scope>
</reference>
<name>A0A4C1ZVG2_EUMVA</name>
<dbReference type="EMBL" id="BGZK01002094">
    <property type="protein sequence ID" value="GBP90587.1"/>
    <property type="molecule type" value="Genomic_DNA"/>
</dbReference>
<keyword evidence="2" id="KW-1185">Reference proteome</keyword>
<sequence length="86" mass="9767">MPEWKGRVPLTRSHCERITYACISTYGRQGRRRHGEDNLPSEANLSETVEEAFRLRAAESEGVSVEAMKSAFRQHGRYNGVGRTID</sequence>